<evidence type="ECO:0000256" key="2">
    <source>
        <dbReference type="ARBA" id="ARBA00004167"/>
    </source>
</evidence>
<evidence type="ECO:0000313" key="18">
    <source>
        <dbReference type="EMBL" id="CAI9109557.1"/>
    </source>
</evidence>
<comment type="catalytic activity">
    <reaction evidence="1">
        <text>S-ubiquitinyl-[E2 ubiquitin-conjugating enzyme]-L-cysteine + [acceptor protein]-L-lysine = [E2 ubiquitin-conjugating enzyme]-L-cysteine + N(6)-ubiquitinyl-[acceptor protein]-L-lysine.</text>
        <dbReference type="EC" id="2.3.2.27"/>
    </reaction>
</comment>
<dbReference type="InterPro" id="IPR013083">
    <property type="entry name" value="Znf_RING/FYVE/PHD"/>
</dbReference>
<organism evidence="18 19">
    <name type="scientific">Oldenlandia corymbosa var. corymbosa</name>
    <dbReference type="NCBI Taxonomy" id="529605"/>
    <lineage>
        <taxon>Eukaryota</taxon>
        <taxon>Viridiplantae</taxon>
        <taxon>Streptophyta</taxon>
        <taxon>Embryophyta</taxon>
        <taxon>Tracheophyta</taxon>
        <taxon>Spermatophyta</taxon>
        <taxon>Magnoliopsida</taxon>
        <taxon>eudicotyledons</taxon>
        <taxon>Gunneridae</taxon>
        <taxon>Pentapetalae</taxon>
        <taxon>asterids</taxon>
        <taxon>lamiids</taxon>
        <taxon>Gentianales</taxon>
        <taxon>Rubiaceae</taxon>
        <taxon>Rubioideae</taxon>
        <taxon>Spermacoceae</taxon>
        <taxon>Hedyotis-Oldenlandia complex</taxon>
        <taxon>Oldenlandia</taxon>
    </lineage>
</organism>
<dbReference type="PANTHER" id="PTHR46913:SF19">
    <property type="entry name" value="RING-TYPE E3 UBIQUITIN TRANSFERASE"/>
    <property type="match status" value="1"/>
</dbReference>
<evidence type="ECO:0000259" key="17">
    <source>
        <dbReference type="PROSITE" id="PS50089"/>
    </source>
</evidence>
<evidence type="ECO:0000256" key="1">
    <source>
        <dbReference type="ARBA" id="ARBA00000900"/>
    </source>
</evidence>
<evidence type="ECO:0000256" key="12">
    <source>
        <dbReference type="ARBA" id="ARBA00023136"/>
    </source>
</evidence>
<name>A0AAV1DNX8_OLDCO</name>
<dbReference type="InterPro" id="IPR044600">
    <property type="entry name" value="ATL1/ATL16-like"/>
</dbReference>
<dbReference type="SUPFAM" id="SSF57850">
    <property type="entry name" value="RING/U-box"/>
    <property type="match status" value="1"/>
</dbReference>
<dbReference type="InterPro" id="IPR001841">
    <property type="entry name" value="Znf_RING"/>
</dbReference>
<dbReference type="GO" id="GO:0008270">
    <property type="term" value="F:zinc ion binding"/>
    <property type="evidence" value="ECO:0007669"/>
    <property type="project" value="UniProtKB-KW"/>
</dbReference>
<dbReference type="Pfam" id="PF13639">
    <property type="entry name" value="zf-RING_2"/>
    <property type="match status" value="1"/>
</dbReference>
<keyword evidence="12 16" id="KW-0472">Membrane</keyword>
<evidence type="ECO:0000256" key="8">
    <source>
        <dbReference type="ARBA" id="ARBA00022771"/>
    </source>
</evidence>
<reference evidence="18" key="1">
    <citation type="submission" date="2023-03" db="EMBL/GenBank/DDBJ databases">
        <authorList>
            <person name="Julca I."/>
        </authorList>
    </citation>
    <scope>NUCLEOTIDE SEQUENCE</scope>
</reference>
<gene>
    <name evidence="18" type="ORF">OLC1_LOCUS17424</name>
</gene>
<evidence type="ECO:0000256" key="7">
    <source>
        <dbReference type="ARBA" id="ARBA00022723"/>
    </source>
</evidence>
<feature type="compositionally biased region" description="Basic and acidic residues" evidence="15">
    <location>
        <begin position="331"/>
        <end position="354"/>
    </location>
</feature>
<evidence type="ECO:0000256" key="5">
    <source>
        <dbReference type="ARBA" id="ARBA00022679"/>
    </source>
</evidence>
<sequence length="425" mass="47368">MNFGPRKLLFSQFSSHITHSRILLAKDFVDKCSCYILCPPECNTNSDDANNNFYPPPPPPHPSSSQKNNMPMILILMLCVLGAAFVCLCYLTILKKYRSNLNNSRRRFLSFGDVVNHGENFVDENHGPVFDHPIWYIRTVGLQQSVIDSIPIFKFNKVDGLIEGKTECSVCLSEFEEDESLRLLPKCTHAFHIACIDTWLRSHKNCPLCRAPVVTETSPPAAANSPVDSAREDATAVDDHRQMNSENGEVSSRANEMRIGGENFGRLPDELGKILGRNNGIRVLSDLGDFHRVSRIEEDDLHQSTVRRSFSMDLASASRLCAEVAKKIDEPVVKQEEGSSSNDSHEDVEGDMKKQNPGTDTVSIKIEAKDSTTCSSINRSSSRKSFSFGRSLQSVPIRMKRSFSSSGKSTSQSNNSRSQELDQTL</sequence>
<dbReference type="EC" id="2.3.2.27" evidence="4"/>
<comment type="similarity">
    <text evidence="13">Belongs to the RING-type zinc finger family. ATL subfamily.</text>
</comment>
<comment type="pathway">
    <text evidence="3">Protein modification; protein ubiquitination.</text>
</comment>
<dbReference type="Gene3D" id="3.30.40.10">
    <property type="entry name" value="Zinc/RING finger domain, C3HC4 (zinc finger)"/>
    <property type="match status" value="1"/>
</dbReference>
<keyword evidence="11 16" id="KW-1133">Transmembrane helix</keyword>
<evidence type="ECO:0000256" key="3">
    <source>
        <dbReference type="ARBA" id="ARBA00004906"/>
    </source>
</evidence>
<dbReference type="SMART" id="SM00184">
    <property type="entry name" value="RING"/>
    <property type="match status" value="1"/>
</dbReference>
<evidence type="ECO:0000256" key="15">
    <source>
        <dbReference type="SAM" id="MobiDB-lite"/>
    </source>
</evidence>
<dbReference type="EMBL" id="OX459123">
    <property type="protein sequence ID" value="CAI9109557.1"/>
    <property type="molecule type" value="Genomic_DNA"/>
</dbReference>
<keyword evidence="10" id="KW-0862">Zinc</keyword>
<dbReference type="FunFam" id="3.30.40.10:FF:000187">
    <property type="entry name" value="E3 ubiquitin-protein ligase ATL6"/>
    <property type="match status" value="1"/>
</dbReference>
<evidence type="ECO:0000256" key="6">
    <source>
        <dbReference type="ARBA" id="ARBA00022692"/>
    </source>
</evidence>
<keyword evidence="7" id="KW-0479">Metal-binding</keyword>
<protein>
    <recommendedName>
        <fullName evidence="4">RING-type E3 ubiquitin transferase</fullName>
        <ecNumber evidence="4">2.3.2.27</ecNumber>
    </recommendedName>
</protein>
<keyword evidence="5" id="KW-0808">Transferase</keyword>
<evidence type="ECO:0000256" key="10">
    <source>
        <dbReference type="ARBA" id="ARBA00022833"/>
    </source>
</evidence>
<keyword evidence="19" id="KW-1185">Reference proteome</keyword>
<dbReference type="GO" id="GO:0016567">
    <property type="term" value="P:protein ubiquitination"/>
    <property type="evidence" value="ECO:0007669"/>
    <property type="project" value="InterPro"/>
</dbReference>
<feature type="domain" description="RING-type" evidence="17">
    <location>
        <begin position="168"/>
        <end position="210"/>
    </location>
</feature>
<feature type="region of interest" description="Disordered" evidence="15">
    <location>
        <begin position="331"/>
        <end position="425"/>
    </location>
</feature>
<evidence type="ECO:0000256" key="9">
    <source>
        <dbReference type="ARBA" id="ARBA00022786"/>
    </source>
</evidence>
<feature type="transmembrane region" description="Helical" evidence="16">
    <location>
        <begin position="72"/>
        <end position="93"/>
    </location>
</feature>
<evidence type="ECO:0000256" key="14">
    <source>
        <dbReference type="PROSITE-ProRule" id="PRU00175"/>
    </source>
</evidence>
<evidence type="ECO:0000256" key="16">
    <source>
        <dbReference type="SAM" id="Phobius"/>
    </source>
</evidence>
<dbReference type="GO" id="GO:0061630">
    <property type="term" value="F:ubiquitin protein ligase activity"/>
    <property type="evidence" value="ECO:0007669"/>
    <property type="project" value="UniProtKB-EC"/>
</dbReference>
<dbReference type="PROSITE" id="PS50089">
    <property type="entry name" value="ZF_RING_2"/>
    <property type="match status" value="1"/>
</dbReference>
<dbReference type="AlphaFoldDB" id="A0AAV1DNX8"/>
<dbReference type="Proteomes" id="UP001161247">
    <property type="component" value="Chromosome 6"/>
</dbReference>
<evidence type="ECO:0000313" key="19">
    <source>
        <dbReference type="Proteomes" id="UP001161247"/>
    </source>
</evidence>
<keyword evidence="9" id="KW-0833">Ubl conjugation pathway</keyword>
<dbReference type="CDD" id="cd16461">
    <property type="entry name" value="RING-H2_EL5-like"/>
    <property type="match status" value="1"/>
</dbReference>
<dbReference type="PANTHER" id="PTHR46913">
    <property type="entry name" value="RING-H2 FINGER PROTEIN ATL16"/>
    <property type="match status" value="1"/>
</dbReference>
<evidence type="ECO:0000256" key="11">
    <source>
        <dbReference type="ARBA" id="ARBA00022989"/>
    </source>
</evidence>
<proteinExistence type="inferred from homology"/>
<accession>A0AAV1DNX8</accession>
<feature type="compositionally biased region" description="Low complexity" evidence="15">
    <location>
        <begin position="402"/>
        <end position="418"/>
    </location>
</feature>
<keyword evidence="8 14" id="KW-0863">Zinc-finger</keyword>
<evidence type="ECO:0000256" key="4">
    <source>
        <dbReference type="ARBA" id="ARBA00012483"/>
    </source>
</evidence>
<dbReference type="GO" id="GO:0016020">
    <property type="term" value="C:membrane"/>
    <property type="evidence" value="ECO:0007669"/>
    <property type="project" value="UniProtKB-SubCell"/>
</dbReference>
<feature type="compositionally biased region" description="Low complexity" evidence="15">
    <location>
        <begin position="371"/>
        <end position="391"/>
    </location>
</feature>
<keyword evidence="6 16" id="KW-0812">Transmembrane</keyword>
<comment type="subcellular location">
    <subcellularLocation>
        <location evidence="2">Membrane</location>
        <topology evidence="2">Single-pass membrane protein</topology>
    </subcellularLocation>
</comment>
<dbReference type="SMART" id="SM01197">
    <property type="entry name" value="FANCL_C"/>
    <property type="match status" value="1"/>
</dbReference>
<evidence type="ECO:0000256" key="13">
    <source>
        <dbReference type="ARBA" id="ARBA00024209"/>
    </source>
</evidence>